<dbReference type="OMA" id="MEICRCE"/>
<dbReference type="EMBL" id="KQ971410">
    <property type="protein sequence ID" value="EEZ97286.1"/>
    <property type="molecule type" value="Genomic_DNA"/>
</dbReference>
<dbReference type="PhylomeDB" id="D6X4C9"/>
<accession>D6X4C9</accession>
<dbReference type="HOGENOM" id="CLU_2295205_0_0_1"/>
<keyword evidence="2" id="KW-1185">Reference proteome</keyword>
<organism evidence="1 2">
    <name type="scientific">Tribolium castaneum</name>
    <name type="common">Red flour beetle</name>
    <dbReference type="NCBI Taxonomy" id="7070"/>
    <lineage>
        <taxon>Eukaryota</taxon>
        <taxon>Metazoa</taxon>
        <taxon>Ecdysozoa</taxon>
        <taxon>Arthropoda</taxon>
        <taxon>Hexapoda</taxon>
        <taxon>Insecta</taxon>
        <taxon>Pterygota</taxon>
        <taxon>Neoptera</taxon>
        <taxon>Endopterygota</taxon>
        <taxon>Coleoptera</taxon>
        <taxon>Polyphaga</taxon>
        <taxon>Cucujiformia</taxon>
        <taxon>Tenebrionidae</taxon>
        <taxon>Tenebrionidae incertae sedis</taxon>
        <taxon>Tribolium</taxon>
    </lineage>
</organism>
<reference evidence="1 2" key="1">
    <citation type="journal article" date="2008" name="Nature">
        <title>The genome of the model beetle and pest Tribolium castaneum.</title>
        <authorList>
            <consortium name="Tribolium Genome Sequencing Consortium"/>
            <person name="Richards S."/>
            <person name="Gibbs R.A."/>
            <person name="Weinstock G.M."/>
            <person name="Brown S.J."/>
            <person name="Denell R."/>
            <person name="Beeman R.W."/>
            <person name="Gibbs R."/>
            <person name="Beeman R.W."/>
            <person name="Brown S.J."/>
            <person name="Bucher G."/>
            <person name="Friedrich M."/>
            <person name="Grimmelikhuijzen C.J."/>
            <person name="Klingler M."/>
            <person name="Lorenzen M."/>
            <person name="Richards S."/>
            <person name="Roth S."/>
            <person name="Schroder R."/>
            <person name="Tautz D."/>
            <person name="Zdobnov E.M."/>
            <person name="Muzny D."/>
            <person name="Gibbs R.A."/>
            <person name="Weinstock G.M."/>
            <person name="Attaway T."/>
            <person name="Bell S."/>
            <person name="Buhay C.J."/>
            <person name="Chandrabose M.N."/>
            <person name="Chavez D."/>
            <person name="Clerk-Blankenburg K.P."/>
            <person name="Cree A."/>
            <person name="Dao M."/>
            <person name="Davis C."/>
            <person name="Chacko J."/>
            <person name="Dinh H."/>
            <person name="Dugan-Rocha S."/>
            <person name="Fowler G."/>
            <person name="Garner T.T."/>
            <person name="Garnes J."/>
            <person name="Gnirke A."/>
            <person name="Hawes A."/>
            <person name="Hernandez J."/>
            <person name="Hines S."/>
            <person name="Holder M."/>
            <person name="Hume J."/>
            <person name="Jhangiani S.N."/>
            <person name="Joshi V."/>
            <person name="Khan Z.M."/>
            <person name="Jackson L."/>
            <person name="Kovar C."/>
            <person name="Kowis A."/>
            <person name="Lee S."/>
            <person name="Lewis L.R."/>
            <person name="Margolis J."/>
            <person name="Morgan M."/>
            <person name="Nazareth L.V."/>
            <person name="Nguyen N."/>
            <person name="Okwuonu G."/>
            <person name="Parker D."/>
            <person name="Richards S."/>
            <person name="Ruiz S.J."/>
            <person name="Santibanez J."/>
            <person name="Savard J."/>
            <person name="Scherer S.E."/>
            <person name="Schneider B."/>
            <person name="Sodergren E."/>
            <person name="Tautz D."/>
            <person name="Vattahil S."/>
            <person name="Villasana D."/>
            <person name="White C.S."/>
            <person name="Wright R."/>
            <person name="Park Y."/>
            <person name="Beeman R.W."/>
            <person name="Lord J."/>
            <person name="Oppert B."/>
            <person name="Lorenzen M."/>
            <person name="Brown S."/>
            <person name="Wang L."/>
            <person name="Savard J."/>
            <person name="Tautz D."/>
            <person name="Richards S."/>
            <person name="Weinstock G."/>
            <person name="Gibbs R.A."/>
            <person name="Liu Y."/>
            <person name="Worley K."/>
            <person name="Weinstock G."/>
            <person name="Elsik C.G."/>
            <person name="Reese J.T."/>
            <person name="Elhaik E."/>
            <person name="Landan G."/>
            <person name="Graur D."/>
            <person name="Arensburger P."/>
            <person name="Atkinson P."/>
            <person name="Beeman R.W."/>
            <person name="Beidler J."/>
            <person name="Brown S.J."/>
            <person name="Demuth J.P."/>
            <person name="Drury D.W."/>
            <person name="Du Y.Z."/>
            <person name="Fujiwara H."/>
            <person name="Lorenzen M."/>
            <person name="Maselli V."/>
            <person name="Osanai M."/>
            <person name="Park Y."/>
            <person name="Robertson H.M."/>
            <person name="Tu Z."/>
            <person name="Wang J.J."/>
            <person name="Wang S."/>
            <person name="Richards S."/>
            <person name="Song H."/>
            <person name="Zhang L."/>
            <person name="Sodergren E."/>
            <person name="Werner D."/>
            <person name="Stanke M."/>
            <person name="Morgenstern B."/>
            <person name="Solovyev V."/>
            <person name="Kosarev P."/>
            <person name="Brown G."/>
            <person name="Chen H.C."/>
            <person name="Ermolaeva O."/>
            <person name="Hlavina W."/>
            <person name="Kapustin Y."/>
            <person name="Kiryutin B."/>
            <person name="Kitts P."/>
            <person name="Maglott D."/>
            <person name="Pruitt K."/>
            <person name="Sapojnikov V."/>
            <person name="Souvorov A."/>
            <person name="Mackey A.J."/>
            <person name="Waterhouse R.M."/>
            <person name="Wyder S."/>
            <person name="Zdobnov E.M."/>
            <person name="Zdobnov E.M."/>
            <person name="Wyder S."/>
            <person name="Kriventseva E.V."/>
            <person name="Kadowaki T."/>
            <person name="Bork P."/>
            <person name="Aranda M."/>
            <person name="Bao R."/>
            <person name="Beermann A."/>
            <person name="Berns N."/>
            <person name="Bolognesi R."/>
            <person name="Bonneton F."/>
            <person name="Bopp D."/>
            <person name="Brown S.J."/>
            <person name="Bucher G."/>
            <person name="Butts T."/>
            <person name="Chaumot A."/>
            <person name="Denell R.E."/>
            <person name="Ferrier D.E."/>
            <person name="Friedrich M."/>
            <person name="Gordon C.M."/>
            <person name="Jindra M."/>
            <person name="Klingler M."/>
            <person name="Lan Q."/>
            <person name="Lattorff H.M."/>
            <person name="Laudet V."/>
            <person name="von Levetsow C."/>
            <person name="Liu Z."/>
            <person name="Lutz R."/>
            <person name="Lynch J.A."/>
            <person name="da Fonseca R.N."/>
            <person name="Posnien N."/>
            <person name="Reuter R."/>
            <person name="Roth S."/>
            <person name="Savard J."/>
            <person name="Schinko J.B."/>
            <person name="Schmitt C."/>
            <person name="Schoppmeier M."/>
            <person name="Schroder R."/>
            <person name="Shippy T.D."/>
            <person name="Simonnet F."/>
            <person name="Marques-Souza H."/>
            <person name="Tautz D."/>
            <person name="Tomoyasu Y."/>
            <person name="Trauner J."/>
            <person name="Van der Zee M."/>
            <person name="Vervoort M."/>
            <person name="Wittkopp N."/>
            <person name="Wimmer E.A."/>
            <person name="Yang X."/>
            <person name="Jones A.K."/>
            <person name="Sattelle D.B."/>
            <person name="Ebert P.R."/>
            <person name="Nelson D."/>
            <person name="Scott J.G."/>
            <person name="Beeman R.W."/>
            <person name="Muthukrishnan S."/>
            <person name="Kramer K.J."/>
            <person name="Arakane Y."/>
            <person name="Beeman R.W."/>
            <person name="Zhu Q."/>
            <person name="Hogenkamp D."/>
            <person name="Dixit R."/>
            <person name="Oppert B."/>
            <person name="Jiang H."/>
            <person name="Zou Z."/>
            <person name="Marshall J."/>
            <person name="Elpidina E."/>
            <person name="Vinokurov K."/>
            <person name="Oppert C."/>
            <person name="Zou Z."/>
            <person name="Evans J."/>
            <person name="Lu Z."/>
            <person name="Zhao P."/>
            <person name="Sumathipala N."/>
            <person name="Altincicek B."/>
            <person name="Vilcinskas A."/>
            <person name="Williams M."/>
            <person name="Hultmark D."/>
            <person name="Hetru C."/>
            <person name="Jiang H."/>
            <person name="Grimmelikhuijzen C.J."/>
            <person name="Hauser F."/>
            <person name="Cazzamali G."/>
            <person name="Williamson M."/>
            <person name="Park Y."/>
            <person name="Li B."/>
            <person name="Tanaka Y."/>
            <person name="Predel R."/>
            <person name="Neupert S."/>
            <person name="Schachtner J."/>
            <person name="Verleyen P."/>
            <person name="Raible F."/>
            <person name="Bork P."/>
            <person name="Friedrich M."/>
            <person name="Walden K.K."/>
            <person name="Robertson H.M."/>
            <person name="Angeli S."/>
            <person name="Foret S."/>
            <person name="Bucher G."/>
            <person name="Schuetz S."/>
            <person name="Maleszka R."/>
            <person name="Wimmer E.A."/>
            <person name="Beeman R.W."/>
            <person name="Lorenzen M."/>
            <person name="Tomoyasu Y."/>
            <person name="Miller S.C."/>
            <person name="Grossmann D."/>
            <person name="Bucher G."/>
        </authorList>
    </citation>
    <scope>NUCLEOTIDE SEQUENCE [LARGE SCALE GENOMIC DNA]</scope>
    <source>
        <strain evidence="1 2">Georgia GA2</strain>
    </source>
</reference>
<dbReference type="Proteomes" id="UP000007266">
    <property type="component" value="Unassembled WGS sequence"/>
</dbReference>
<dbReference type="AlphaFoldDB" id="D6X4C9"/>
<name>D6X4C9_TRICA</name>
<proteinExistence type="predicted"/>
<evidence type="ECO:0000313" key="1">
    <source>
        <dbReference type="EMBL" id="EEZ97286.1"/>
    </source>
</evidence>
<evidence type="ECO:0000313" key="2">
    <source>
        <dbReference type="Proteomes" id="UP000007266"/>
    </source>
</evidence>
<reference evidence="1 2" key="2">
    <citation type="journal article" date="2010" name="Nucleic Acids Res.">
        <title>BeetleBase in 2010: revisions to provide comprehensive genomic information for Tribolium castaneum.</title>
        <authorList>
            <person name="Kim H.S."/>
            <person name="Murphy T."/>
            <person name="Xia J."/>
            <person name="Caragea D."/>
            <person name="Park Y."/>
            <person name="Beeman R.W."/>
            <person name="Lorenzen M.D."/>
            <person name="Butcher S."/>
            <person name="Manak J.R."/>
            <person name="Brown S.J."/>
        </authorList>
    </citation>
    <scope>NUCLEOTIDE SEQUENCE [LARGE SCALE GENOMIC DNA]</scope>
    <source>
        <strain evidence="1 2">Georgia GA2</strain>
    </source>
</reference>
<protein>
    <submittedName>
        <fullName evidence="1">Uncharacterized protein</fullName>
    </submittedName>
</protein>
<gene>
    <name evidence="1" type="primary">AUGUSTUS-3.0.2_11091</name>
    <name evidence="1" type="ORF">TcasGA2_TC011091</name>
</gene>
<sequence length="101" mass="11816">MEICRCEEYQQVVHKFSFFTCGTLHELVPRETIPENCTIKWVKNKASYHDPRCIKPVLIRTSVSKESEIVPDLETKWIPVLPGLISLKIINQDKSMKRLLF</sequence>